<dbReference type="RefSeq" id="WP_284321166.1">
    <property type="nucleotide sequence ID" value="NZ_BSOB01000018.1"/>
</dbReference>
<evidence type="ECO:0000313" key="2">
    <source>
        <dbReference type="Proteomes" id="UP001156670"/>
    </source>
</evidence>
<dbReference type="EMBL" id="BSOB01000018">
    <property type="protein sequence ID" value="GLQ93454.1"/>
    <property type="molecule type" value="Genomic_DNA"/>
</dbReference>
<comment type="caution">
    <text evidence="1">The sequence shown here is derived from an EMBL/GenBank/DDBJ whole genome shotgun (WGS) entry which is preliminary data.</text>
</comment>
<dbReference type="Proteomes" id="UP001156670">
    <property type="component" value="Unassembled WGS sequence"/>
</dbReference>
<keyword evidence="2" id="KW-1185">Reference proteome</keyword>
<protein>
    <submittedName>
        <fullName evidence="1">Uncharacterized protein</fullName>
    </submittedName>
</protein>
<gene>
    <name evidence="1" type="ORF">GCM10007901_24050</name>
</gene>
<evidence type="ECO:0000313" key="1">
    <source>
        <dbReference type="EMBL" id="GLQ93454.1"/>
    </source>
</evidence>
<organism evidence="1 2">
    <name type="scientific">Dyella acidisoli</name>
    <dbReference type="NCBI Taxonomy" id="1867834"/>
    <lineage>
        <taxon>Bacteria</taxon>
        <taxon>Pseudomonadati</taxon>
        <taxon>Pseudomonadota</taxon>
        <taxon>Gammaproteobacteria</taxon>
        <taxon>Lysobacterales</taxon>
        <taxon>Rhodanobacteraceae</taxon>
        <taxon>Dyella</taxon>
    </lineage>
</organism>
<proteinExistence type="predicted"/>
<accession>A0ABQ5XSZ2</accession>
<reference evidence="2" key="1">
    <citation type="journal article" date="2019" name="Int. J. Syst. Evol. Microbiol.">
        <title>The Global Catalogue of Microorganisms (GCM) 10K type strain sequencing project: providing services to taxonomists for standard genome sequencing and annotation.</title>
        <authorList>
            <consortium name="The Broad Institute Genomics Platform"/>
            <consortium name="The Broad Institute Genome Sequencing Center for Infectious Disease"/>
            <person name="Wu L."/>
            <person name="Ma J."/>
        </authorList>
    </citation>
    <scope>NUCLEOTIDE SEQUENCE [LARGE SCALE GENOMIC DNA]</scope>
    <source>
        <strain evidence="2">NBRC 111980</strain>
    </source>
</reference>
<name>A0ABQ5XSZ2_9GAMM</name>
<sequence>MPDTKNLPQTKCAFTFCTKTREYLGELEAYLAPLEGTYPLPNNAVFVEPGADPGLQKARRLTQDGNAWEVVDDFRFIMLWDTSTAHPMPNTLTLGEMPPQGVTHLPPPAYGVQDYKCPAWDAEANAWIAAPDYSRCTLWTKATAQRTSSLLPGVALPDTLTTLQPPMGEHVRAMWNDAAQAWDAVLDYRGFRYWTKDGVLHEIKELGEVPENNFLTEPP</sequence>